<keyword evidence="2" id="KW-1185">Reference proteome</keyword>
<dbReference type="AlphaFoldDB" id="A0A2T3ZYY6"/>
<name>A0A2T3ZYY6_TRIHA</name>
<organism evidence="1 2">
    <name type="scientific">Trichoderma harzianum CBS 226.95</name>
    <dbReference type="NCBI Taxonomy" id="983964"/>
    <lineage>
        <taxon>Eukaryota</taxon>
        <taxon>Fungi</taxon>
        <taxon>Dikarya</taxon>
        <taxon>Ascomycota</taxon>
        <taxon>Pezizomycotina</taxon>
        <taxon>Sordariomycetes</taxon>
        <taxon>Hypocreomycetidae</taxon>
        <taxon>Hypocreales</taxon>
        <taxon>Hypocreaceae</taxon>
        <taxon>Trichoderma</taxon>
    </lineage>
</organism>
<gene>
    <name evidence="1" type="ORF">M431DRAFT_259007</name>
</gene>
<dbReference type="RefSeq" id="XP_024769699.1">
    <property type="nucleotide sequence ID" value="XM_024913847.1"/>
</dbReference>
<dbReference type="EMBL" id="KZ679689">
    <property type="protein sequence ID" value="PTB50022.1"/>
    <property type="molecule type" value="Genomic_DNA"/>
</dbReference>
<evidence type="ECO:0000313" key="1">
    <source>
        <dbReference type="EMBL" id="PTB50022.1"/>
    </source>
</evidence>
<evidence type="ECO:0000313" key="2">
    <source>
        <dbReference type="Proteomes" id="UP000241690"/>
    </source>
</evidence>
<dbReference type="Proteomes" id="UP000241690">
    <property type="component" value="Unassembled WGS sequence"/>
</dbReference>
<reference evidence="1 2" key="1">
    <citation type="submission" date="2016-07" db="EMBL/GenBank/DDBJ databases">
        <title>Multiple horizontal gene transfer events from other fungi enriched the ability of initially mycotrophic Trichoderma (Ascomycota) to feed on dead plant biomass.</title>
        <authorList>
            <consortium name="DOE Joint Genome Institute"/>
            <person name="Aerts A."/>
            <person name="Atanasova L."/>
            <person name="Chenthamara K."/>
            <person name="Zhang J."/>
            <person name="Grujic M."/>
            <person name="Henrissat B."/>
            <person name="Kuo A."/>
            <person name="Salamov A."/>
            <person name="Lipzen A."/>
            <person name="Labutti K."/>
            <person name="Barry K."/>
            <person name="Miao Y."/>
            <person name="Rahimi M.J."/>
            <person name="Shen Q."/>
            <person name="Grigoriev I.V."/>
            <person name="Kubicek C.P."/>
            <person name="Druzhinina I.S."/>
        </authorList>
    </citation>
    <scope>NUCLEOTIDE SEQUENCE [LARGE SCALE GENOMIC DNA]</scope>
    <source>
        <strain evidence="1 2">CBS 226.95</strain>
    </source>
</reference>
<accession>A0A2T3ZYY6</accession>
<dbReference type="GeneID" id="36622411"/>
<sequence>MVGGESPRRETTRIIRSCMSRAWMLLAAPTTGRTPIKLSDPPKAQGSGATLVLVTTQNRIQAQRKNNRIITKSKEEEEGQFWGKAKELNRIWSVRARGGDRKTLQGCIAYPSVDGLGWAKLVDSSLFLPLTDTGCTVQAPTWGLGCRGGGVRSGPG</sequence>
<protein>
    <submittedName>
        <fullName evidence="1">Uncharacterized protein</fullName>
    </submittedName>
</protein>
<proteinExistence type="predicted"/>